<feature type="transmembrane region" description="Helical" evidence="1">
    <location>
        <begin position="43"/>
        <end position="59"/>
    </location>
</feature>
<evidence type="ECO:0000313" key="3">
    <source>
        <dbReference type="Proteomes" id="UP000238220"/>
    </source>
</evidence>
<evidence type="ECO:0000256" key="1">
    <source>
        <dbReference type="SAM" id="Phobius"/>
    </source>
</evidence>
<accession>A0A2S5TLG8</accession>
<feature type="transmembrane region" description="Helical" evidence="1">
    <location>
        <begin position="20"/>
        <end position="37"/>
    </location>
</feature>
<dbReference type="InterPro" id="IPR009883">
    <property type="entry name" value="YgfX"/>
</dbReference>
<name>A0A2S5TLG8_9GAMM</name>
<dbReference type="RefSeq" id="WP_104228806.1">
    <property type="nucleotide sequence ID" value="NZ_PSNW01000001.1"/>
</dbReference>
<keyword evidence="1" id="KW-0472">Membrane</keyword>
<dbReference type="Proteomes" id="UP000238220">
    <property type="component" value="Unassembled WGS sequence"/>
</dbReference>
<proteinExistence type="predicted"/>
<protein>
    <recommendedName>
        <fullName evidence="4">Toxin CptA</fullName>
    </recommendedName>
</protein>
<reference evidence="2 3" key="1">
    <citation type="submission" date="2018-02" db="EMBL/GenBank/DDBJ databases">
        <title>Genome sequencing of Solimonas sp. HR-BB.</title>
        <authorList>
            <person name="Lee Y."/>
            <person name="Jeon C.O."/>
        </authorList>
    </citation>
    <scope>NUCLEOTIDE SEQUENCE [LARGE SCALE GENOMIC DNA]</scope>
    <source>
        <strain evidence="2 3">HR-BB</strain>
    </source>
</reference>
<keyword evidence="1" id="KW-1133">Transmembrane helix</keyword>
<organism evidence="2 3">
    <name type="scientific">Solimonas fluminis</name>
    <dbReference type="NCBI Taxonomy" id="2086571"/>
    <lineage>
        <taxon>Bacteria</taxon>
        <taxon>Pseudomonadati</taxon>
        <taxon>Pseudomonadota</taxon>
        <taxon>Gammaproteobacteria</taxon>
        <taxon>Nevskiales</taxon>
        <taxon>Nevskiaceae</taxon>
        <taxon>Solimonas</taxon>
    </lineage>
</organism>
<keyword evidence="3" id="KW-1185">Reference proteome</keyword>
<sequence length="150" mass="16665">MSSNSFAATTDLNLRPSYRAHRYLFVLHLLGLCLLLAAMSPGWPMLLLIAAFGASWIWLRRHAAFGFGRRALVRLVWQADGQWLVVDSAGRKDEAELLGNSCVHSRLMVLNFRLKSGGRRTRVVLGDELGADPLRRLRARLMSFACAAGA</sequence>
<keyword evidence="1" id="KW-0812">Transmembrane</keyword>
<gene>
    <name evidence="2" type="ORF">C3942_02845</name>
</gene>
<evidence type="ECO:0008006" key="4">
    <source>
        <dbReference type="Google" id="ProtNLM"/>
    </source>
</evidence>
<comment type="caution">
    <text evidence="2">The sequence shown here is derived from an EMBL/GenBank/DDBJ whole genome shotgun (WGS) entry which is preliminary data.</text>
</comment>
<evidence type="ECO:0000313" key="2">
    <source>
        <dbReference type="EMBL" id="PPE75840.1"/>
    </source>
</evidence>
<dbReference type="EMBL" id="PSNW01000001">
    <property type="protein sequence ID" value="PPE75840.1"/>
    <property type="molecule type" value="Genomic_DNA"/>
</dbReference>
<dbReference type="AlphaFoldDB" id="A0A2S5TLG8"/>
<dbReference type="OrthoDB" id="7067395at2"/>
<dbReference type="Pfam" id="PF07254">
    <property type="entry name" value="Cpta_toxin"/>
    <property type="match status" value="1"/>
</dbReference>